<evidence type="ECO:0000313" key="1">
    <source>
        <dbReference type="EMBL" id="TFK61499.1"/>
    </source>
</evidence>
<reference evidence="1 2" key="1">
    <citation type="journal article" date="2019" name="Nat. Ecol. Evol.">
        <title>Megaphylogeny resolves global patterns of mushroom evolution.</title>
        <authorList>
            <person name="Varga T."/>
            <person name="Krizsan K."/>
            <person name="Foldi C."/>
            <person name="Dima B."/>
            <person name="Sanchez-Garcia M."/>
            <person name="Sanchez-Ramirez S."/>
            <person name="Szollosi G.J."/>
            <person name="Szarkandi J.G."/>
            <person name="Papp V."/>
            <person name="Albert L."/>
            <person name="Andreopoulos W."/>
            <person name="Angelini C."/>
            <person name="Antonin V."/>
            <person name="Barry K.W."/>
            <person name="Bougher N.L."/>
            <person name="Buchanan P."/>
            <person name="Buyck B."/>
            <person name="Bense V."/>
            <person name="Catcheside P."/>
            <person name="Chovatia M."/>
            <person name="Cooper J."/>
            <person name="Damon W."/>
            <person name="Desjardin D."/>
            <person name="Finy P."/>
            <person name="Geml J."/>
            <person name="Haridas S."/>
            <person name="Hughes K."/>
            <person name="Justo A."/>
            <person name="Karasinski D."/>
            <person name="Kautmanova I."/>
            <person name="Kiss B."/>
            <person name="Kocsube S."/>
            <person name="Kotiranta H."/>
            <person name="LaButti K.M."/>
            <person name="Lechner B.E."/>
            <person name="Liimatainen K."/>
            <person name="Lipzen A."/>
            <person name="Lukacs Z."/>
            <person name="Mihaltcheva S."/>
            <person name="Morgado L.N."/>
            <person name="Niskanen T."/>
            <person name="Noordeloos M.E."/>
            <person name="Ohm R.A."/>
            <person name="Ortiz-Santana B."/>
            <person name="Ovrebo C."/>
            <person name="Racz N."/>
            <person name="Riley R."/>
            <person name="Savchenko A."/>
            <person name="Shiryaev A."/>
            <person name="Soop K."/>
            <person name="Spirin V."/>
            <person name="Szebenyi C."/>
            <person name="Tomsovsky M."/>
            <person name="Tulloss R.E."/>
            <person name="Uehling J."/>
            <person name="Grigoriev I.V."/>
            <person name="Vagvolgyi C."/>
            <person name="Papp T."/>
            <person name="Martin F.M."/>
            <person name="Miettinen O."/>
            <person name="Hibbett D.S."/>
            <person name="Nagy L.G."/>
        </authorList>
    </citation>
    <scope>NUCLEOTIDE SEQUENCE [LARGE SCALE GENOMIC DNA]</scope>
    <source>
        <strain evidence="1 2">NL-1719</strain>
    </source>
</reference>
<name>A0ACD3A7X5_9AGAR</name>
<sequence>MCSFGHSERHIMSPIRRGTSIYGPVATNHNIQPISPDTIPMLFPVGACAGVILEEAWTRWAKEHIQALNDLHNTKWAHIHLSNSSRPPSSPEKSGRRSCQCIKNLAENCNIGWMIVKTFQREANFLSAKVDLSYHEGDVVTNVGWEGTTGGSGQVVAAASVGGQPTVVASGENMVECIQNEAKQNWAYMRGTQCIFVQ</sequence>
<dbReference type="EMBL" id="ML208654">
    <property type="protein sequence ID" value="TFK61499.1"/>
    <property type="molecule type" value="Genomic_DNA"/>
</dbReference>
<organism evidence="1 2">
    <name type="scientific">Pluteus cervinus</name>
    <dbReference type="NCBI Taxonomy" id="181527"/>
    <lineage>
        <taxon>Eukaryota</taxon>
        <taxon>Fungi</taxon>
        <taxon>Dikarya</taxon>
        <taxon>Basidiomycota</taxon>
        <taxon>Agaricomycotina</taxon>
        <taxon>Agaricomycetes</taxon>
        <taxon>Agaricomycetidae</taxon>
        <taxon>Agaricales</taxon>
        <taxon>Pluteineae</taxon>
        <taxon>Pluteaceae</taxon>
        <taxon>Pluteus</taxon>
    </lineage>
</organism>
<dbReference type="Proteomes" id="UP000308600">
    <property type="component" value="Unassembled WGS sequence"/>
</dbReference>
<keyword evidence="2" id="KW-1185">Reference proteome</keyword>
<proteinExistence type="predicted"/>
<accession>A0ACD3A7X5</accession>
<gene>
    <name evidence="1" type="ORF">BDN72DRAFT_863556</name>
</gene>
<evidence type="ECO:0000313" key="2">
    <source>
        <dbReference type="Proteomes" id="UP000308600"/>
    </source>
</evidence>
<protein>
    <submittedName>
        <fullName evidence="1">Uncharacterized protein</fullName>
    </submittedName>
</protein>